<evidence type="ECO:0000313" key="13">
    <source>
        <dbReference type="EMBL" id="OIR04374.1"/>
    </source>
</evidence>
<comment type="caution">
    <text evidence="13">The sequence shown here is derived from an EMBL/GenBank/DDBJ whole genome shotgun (WGS) entry which is preliminary data.</text>
</comment>
<dbReference type="NCBIfam" id="NF009395">
    <property type="entry name" value="PRK12755.1"/>
    <property type="match status" value="1"/>
</dbReference>
<dbReference type="PANTHER" id="PTHR21225">
    <property type="entry name" value="PHOSPHO-2-DEHYDRO-3-DEOXYHEPTONATE ALDOLASE DAHP SYNTHETASE"/>
    <property type="match status" value="1"/>
</dbReference>
<dbReference type="EMBL" id="MLJW01000058">
    <property type="protein sequence ID" value="OIR04374.1"/>
    <property type="molecule type" value="Genomic_DNA"/>
</dbReference>
<dbReference type="GO" id="GO:0008652">
    <property type="term" value="P:amino acid biosynthetic process"/>
    <property type="evidence" value="ECO:0007669"/>
    <property type="project" value="UniProtKB-KW"/>
</dbReference>
<comment type="similarity">
    <text evidence="3">Belongs to the class-I DAHP synthase family.</text>
</comment>
<evidence type="ECO:0000256" key="7">
    <source>
        <dbReference type="ARBA" id="ARBA00023141"/>
    </source>
</evidence>
<dbReference type="AlphaFoldDB" id="A0A1J5SWG9"/>
<reference evidence="13" key="1">
    <citation type="submission" date="2016-10" db="EMBL/GenBank/DDBJ databases">
        <title>Sequence of Gallionella enrichment culture.</title>
        <authorList>
            <person name="Poehlein A."/>
            <person name="Muehling M."/>
            <person name="Daniel R."/>
        </authorList>
    </citation>
    <scope>NUCLEOTIDE SEQUENCE</scope>
</reference>
<organism evidence="13">
    <name type="scientific">mine drainage metagenome</name>
    <dbReference type="NCBI Taxonomy" id="410659"/>
    <lineage>
        <taxon>unclassified sequences</taxon>
        <taxon>metagenomes</taxon>
        <taxon>ecological metagenomes</taxon>
    </lineage>
</organism>
<accession>A0A1J5SWG9</accession>
<dbReference type="EC" id="2.5.1.54" evidence="4"/>
<keyword evidence="7" id="KW-0057">Aromatic amino acid biosynthesis</keyword>
<comment type="catalytic activity">
    <reaction evidence="11">
        <text>D-erythrose 4-phosphate + phosphoenolpyruvate + H2O = 7-phospho-2-dehydro-3-deoxy-D-arabino-heptonate + phosphate</text>
        <dbReference type="Rhea" id="RHEA:14717"/>
        <dbReference type="ChEBI" id="CHEBI:15377"/>
        <dbReference type="ChEBI" id="CHEBI:16897"/>
        <dbReference type="ChEBI" id="CHEBI:43474"/>
        <dbReference type="ChEBI" id="CHEBI:58394"/>
        <dbReference type="ChEBI" id="CHEBI:58702"/>
        <dbReference type="EC" id="2.5.1.54"/>
    </reaction>
</comment>
<evidence type="ECO:0000256" key="4">
    <source>
        <dbReference type="ARBA" id="ARBA00012694"/>
    </source>
</evidence>
<dbReference type="PANTHER" id="PTHR21225:SF12">
    <property type="entry name" value="PHOSPHO-2-DEHYDRO-3-DEOXYHEPTONATE ALDOLASE, TYROSINE-INHIBITED"/>
    <property type="match status" value="1"/>
</dbReference>
<comment type="function">
    <text evidence="1">Stereospecific condensation of phosphoenolpyruvate (PEP) and D-erythrose-4-phosphate (E4P) giving rise to 3-deoxy-D-arabino-heptulosonate-7-phosphate (DAHP).</text>
</comment>
<evidence type="ECO:0000256" key="2">
    <source>
        <dbReference type="ARBA" id="ARBA00004688"/>
    </source>
</evidence>
<dbReference type="Pfam" id="PF00793">
    <property type="entry name" value="DAHP_synth_1"/>
    <property type="match status" value="1"/>
</dbReference>
<dbReference type="Gene3D" id="3.20.20.70">
    <property type="entry name" value="Aldolase class I"/>
    <property type="match status" value="1"/>
</dbReference>
<gene>
    <name evidence="13" type="primary">aroG_2</name>
    <name evidence="13" type="ORF">GALL_135740</name>
</gene>
<evidence type="ECO:0000256" key="10">
    <source>
        <dbReference type="ARBA" id="ARBA00032193"/>
    </source>
</evidence>
<dbReference type="GO" id="GO:0003849">
    <property type="term" value="F:3-deoxy-7-phosphoheptulonate synthase activity"/>
    <property type="evidence" value="ECO:0007669"/>
    <property type="project" value="UniProtKB-EC"/>
</dbReference>
<evidence type="ECO:0000256" key="6">
    <source>
        <dbReference type="ARBA" id="ARBA00022679"/>
    </source>
</evidence>
<dbReference type="InterPro" id="IPR006218">
    <property type="entry name" value="DAHP1/KDSA"/>
</dbReference>
<evidence type="ECO:0000256" key="11">
    <source>
        <dbReference type="ARBA" id="ARBA00047508"/>
    </source>
</evidence>
<sequence>MHPATADLRIRSTKPLLAPAILEEEYPQSDASAELVLRSRREVGDIVQGRDDRLLVVVGPCSIHDTDAAKEYARLLIGATAGLADSLYVVMRVYFEKPRTVIGWRGLISDPDLDGSFRINRGLRLARGLMADITDLGLPVGTEFLDTTLGQYYADLVTWGAIGARTVESQVHRELASGLSMPVGFKNRTDGNVRVAIDAMKAASHPHWFPSLTREGAPAVLESTGNDQTHLILRGGSAGPNFGAEAVEGALEALRAEGLPPRLMIDCSHGNSGKDAERQPDVAEEVARQIESGQAGLCGVMLESNLVGGAQAPAARPLVYGRSVTDACLSWERTMPVLARLAEAVRARRCRST</sequence>
<dbReference type="InterPro" id="IPR006219">
    <property type="entry name" value="DAHP_synth_1"/>
</dbReference>
<keyword evidence="5" id="KW-0028">Amino-acid biosynthesis</keyword>
<dbReference type="FunFam" id="3.20.20.70:FF:000005">
    <property type="entry name" value="Phospho-2-dehydro-3-deoxyheptonate aldolase"/>
    <property type="match status" value="1"/>
</dbReference>
<feature type="domain" description="DAHP synthetase I/KDSA" evidence="12">
    <location>
        <begin position="45"/>
        <end position="335"/>
    </location>
</feature>
<dbReference type="NCBIfam" id="TIGR00034">
    <property type="entry name" value="aroFGH"/>
    <property type="match status" value="1"/>
</dbReference>
<evidence type="ECO:0000256" key="9">
    <source>
        <dbReference type="ARBA" id="ARBA00031349"/>
    </source>
</evidence>
<evidence type="ECO:0000256" key="8">
    <source>
        <dbReference type="ARBA" id="ARBA00031111"/>
    </source>
</evidence>
<keyword evidence="6 13" id="KW-0808">Transferase</keyword>
<name>A0A1J5SWG9_9ZZZZ</name>
<dbReference type="SUPFAM" id="SSF51569">
    <property type="entry name" value="Aldolase"/>
    <property type="match status" value="1"/>
</dbReference>
<evidence type="ECO:0000259" key="12">
    <source>
        <dbReference type="Pfam" id="PF00793"/>
    </source>
</evidence>
<dbReference type="InterPro" id="IPR013785">
    <property type="entry name" value="Aldolase_TIM"/>
</dbReference>
<dbReference type="GO" id="GO:0009073">
    <property type="term" value="P:aromatic amino acid family biosynthetic process"/>
    <property type="evidence" value="ECO:0007669"/>
    <property type="project" value="UniProtKB-KW"/>
</dbReference>
<protein>
    <recommendedName>
        <fullName evidence="4">3-deoxy-7-phosphoheptulonate synthase</fullName>
        <ecNumber evidence="4">2.5.1.54</ecNumber>
    </recommendedName>
    <alternativeName>
        <fullName evidence="10">3-deoxy-D-arabino-heptulosonate 7-phosphate synthase</fullName>
    </alternativeName>
    <alternativeName>
        <fullName evidence="9">DAHP synthase</fullName>
    </alternativeName>
    <alternativeName>
        <fullName evidence="8">Phospho-2-keto-3-deoxyheptonate aldolase</fullName>
    </alternativeName>
</protein>
<dbReference type="GO" id="GO:0005737">
    <property type="term" value="C:cytoplasm"/>
    <property type="evidence" value="ECO:0007669"/>
    <property type="project" value="TreeGrafter"/>
</dbReference>
<dbReference type="PIRSF" id="PIRSF001361">
    <property type="entry name" value="DAHP_synthase"/>
    <property type="match status" value="1"/>
</dbReference>
<evidence type="ECO:0000256" key="5">
    <source>
        <dbReference type="ARBA" id="ARBA00022605"/>
    </source>
</evidence>
<proteinExistence type="inferred from homology"/>
<comment type="pathway">
    <text evidence="2">Metabolic intermediate biosynthesis; chorismate biosynthesis; chorismate from D-erythrose 4-phosphate and phosphoenolpyruvate: step 1/7.</text>
</comment>
<evidence type="ECO:0000256" key="1">
    <source>
        <dbReference type="ARBA" id="ARBA00003726"/>
    </source>
</evidence>
<evidence type="ECO:0000256" key="3">
    <source>
        <dbReference type="ARBA" id="ARBA00007985"/>
    </source>
</evidence>